<reference evidence="1" key="1">
    <citation type="submission" date="2019-12" db="EMBL/GenBank/DDBJ databases">
        <authorList>
            <person name="Scholz U."/>
            <person name="Mascher M."/>
            <person name="Fiebig A."/>
        </authorList>
    </citation>
    <scope>NUCLEOTIDE SEQUENCE</scope>
</reference>
<keyword evidence="3" id="KW-1185">Reference proteome</keyword>
<proteinExistence type="predicted"/>
<name>A0A7I8IF30_SPIIN</name>
<dbReference type="OrthoDB" id="10618491at2759"/>
<dbReference type="AlphaFoldDB" id="A0A7I8IF30"/>
<evidence type="ECO:0000313" key="3">
    <source>
        <dbReference type="Proteomes" id="UP000663760"/>
    </source>
</evidence>
<evidence type="ECO:0000313" key="2">
    <source>
        <dbReference type="EMBL" id="CAA7391415.1"/>
    </source>
</evidence>
<dbReference type="EMBL" id="LR746265">
    <property type="protein sequence ID" value="CAA7391415.1"/>
    <property type="molecule type" value="Genomic_DNA"/>
</dbReference>
<sequence>MKKLVWRRRWWRRRLTHMTRLPWPLEWSSLMGFRPVTSSRRTTPNEYTSIFSLTFPYMKYSGARYPKVPTTSP</sequence>
<accession>A0A7I8IF30</accession>
<evidence type="ECO:0000313" key="1">
    <source>
        <dbReference type="EMBL" id="CAA2616312.1"/>
    </source>
</evidence>
<protein>
    <submittedName>
        <fullName evidence="1">Uncharacterized protein</fullName>
    </submittedName>
</protein>
<dbReference type="EMBL" id="LR743589">
    <property type="protein sequence ID" value="CAA2616312.1"/>
    <property type="molecule type" value="Genomic_DNA"/>
</dbReference>
<dbReference type="Proteomes" id="UP000663760">
    <property type="component" value="Chromosome 2"/>
</dbReference>
<gene>
    <name evidence="1" type="ORF">SI7747_02002534</name>
    <name evidence="2" type="ORF">SI8410_02002721</name>
</gene>
<organism evidence="1">
    <name type="scientific">Spirodela intermedia</name>
    <name type="common">Intermediate duckweed</name>
    <dbReference type="NCBI Taxonomy" id="51605"/>
    <lineage>
        <taxon>Eukaryota</taxon>
        <taxon>Viridiplantae</taxon>
        <taxon>Streptophyta</taxon>
        <taxon>Embryophyta</taxon>
        <taxon>Tracheophyta</taxon>
        <taxon>Spermatophyta</taxon>
        <taxon>Magnoliopsida</taxon>
        <taxon>Liliopsida</taxon>
        <taxon>Araceae</taxon>
        <taxon>Lemnoideae</taxon>
        <taxon>Spirodela</taxon>
    </lineage>
</organism>